<dbReference type="AlphaFoldDB" id="A0A517YK30"/>
<reference evidence="3 4" key="1">
    <citation type="submission" date="2019-02" db="EMBL/GenBank/DDBJ databases">
        <title>Deep-cultivation of Planctomycetes and their phenomic and genomic characterization uncovers novel biology.</title>
        <authorList>
            <person name="Wiegand S."/>
            <person name="Jogler M."/>
            <person name="Boedeker C."/>
            <person name="Pinto D."/>
            <person name="Vollmers J."/>
            <person name="Rivas-Marin E."/>
            <person name="Kohn T."/>
            <person name="Peeters S.H."/>
            <person name="Heuer A."/>
            <person name="Rast P."/>
            <person name="Oberbeckmann S."/>
            <person name="Bunk B."/>
            <person name="Jeske O."/>
            <person name="Meyerdierks A."/>
            <person name="Storesund J.E."/>
            <person name="Kallscheuer N."/>
            <person name="Luecker S."/>
            <person name="Lage O.M."/>
            <person name="Pohl T."/>
            <person name="Merkel B.J."/>
            <person name="Hornburger P."/>
            <person name="Mueller R.-W."/>
            <person name="Bruemmer F."/>
            <person name="Labrenz M."/>
            <person name="Spormann A.M."/>
            <person name="Op den Camp H."/>
            <person name="Overmann J."/>
            <person name="Amann R."/>
            <person name="Jetten M.S.M."/>
            <person name="Mascher T."/>
            <person name="Medema M.H."/>
            <person name="Devos D.P."/>
            <person name="Kaster A.-K."/>
            <person name="Ovreas L."/>
            <person name="Rohde M."/>
            <person name="Galperin M.Y."/>
            <person name="Jogler C."/>
        </authorList>
    </citation>
    <scope>NUCLEOTIDE SEQUENCE [LARGE SCALE GENOMIC DNA]</scope>
    <source>
        <strain evidence="3 4">ETA_A8</strain>
    </source>
</reference>
<evidence type="ECO:0000313" key="4">
    <source>
        <dbReference type="Proteomes" id="UP000315017"/>
    </source>
</evidence>
<dbReference type="Proteomes" id="UP000315017">
    <property type="component" value="Chromosome"/>
</dbReference>
<dbReference type="EMBL" id="CP036274">
    <property type="protein sequence ID" value="QDU30572.1"/>
    <property type="molecule type" value="Genomic_DNA"/>
</dbReference>
<keyword evidence="2 3" id="KW-0378">Hydrolase</keyword>
<evidence type="ECO:0000256" key="2">
    <source>
        <dbReference type="ARBA" id="ARBA00022801"/>
    </source>
</evidence>
<name>A0A517YK30_9BACT</name>
<dbReference type="GO" id="GO:0006935">
    <property type="term" value="P:chemotaxis"/>
    <property type="evidence" value="ECO:0007669"/>
    <property type="project" value="UniProtKB-KW"/>
</dbReference>
<proteinExistence type="predicted"/>
<dbReference type="PANTHER" id="PTHR43693:SF1">
    <property type="entry name" value="PROTEIN PHOSPHATASE CHEZ"/>
    <property type="match status" value="1"/>
</dbReference>
<dbReference type="RefSeq" id="WP_238397584.1">
    <property type="nucleotide sequence ID" value="NZ_CP036274.1"/>
</dbReference>
<dbReference type="KEGG" id="aagg:ETAA8_57180"/>
<evidence type="ECO:0000313" key="3">
    <source>
        <dbReference type="EMBL" id="QDU30572.1"/>
    </source>
</evidence>
<dbReference type="CDD" id="cd17905">
    <property type="entry name" value="CheC-like"/>
    <property type="match status" value="1"/>
</dbReference>
<dbReference type="GO" id="GO:0016787">
    <property type="term" value="F:hydrolase activity"/>
    <property type="evidence" value="ECO:0007669"/>
    <property type="project" value="UniProtKB-KW"/>
</dbReference>
<accession>A0A517YK30</accession>
<dbReference type="Gene3D" id="3.40.1550.10">
    <property type="entry name" value="CheC-like"/>
    <property type="match status" value="1"/>
</dbReference>
<dbReference type="InterPro" id="IPR028976">
    <property type="entry name" value="CheC-like_sf"/>
</dbReference>
<dbReference type="PANTHER" id="PTHR43693">
    <property type="entry name" value="PROTEIN PHOSPHATASE CHEZ"/>
    <property type="match status" value="1"/>
</dbReference>
<protein>
    <submittedName>
        <fullName evidence="3">CheY-P phosphatase CheC</fullName>
        <ecNumber evidence="3">3.-.-.-</ecNumber>
    </submittedName>
</protein>
<gene>
    <name evidence="3" type="primary">cheC_2</name>
    <name evidence="3" type="ORF">ETAA8_57180</name>
</gene>
<dbReference type="SUPFAM" id="SSF103039">
    <property type="entry name" value="CheC-like"/>
    <property type="match status" value="1"/>
</dbReference>
<dbReference type="EC" id="3.-.-.-" evidence="3"/>
<keyword evidence="1" id="KW-0145">Chemotaxis</keyword>
<dbReference type="InterPro" id="IPR050992">
    <property type="entry name" value="CheZ_family_phosphatases"/>
</dbReference>
<organism evidence="3 4">
    <name type="scientific">Anatilimnocola aggregata</name>
    <dbReference type="NCBI Taxonomy" id="2528021"/>
    <lineage>
        <taxon>Bacteria</taxon>
        <taxon>Pseudomonadati</taxon>
        <taxon>Planctomycetota</taxon>
        <taxon>Planctomycetia</taxon>
        <taxon>Pirellulales</taxon>
        <taxon>Pirellulaceae</taxon>
        <taxon>Anatilimnocola</taxon>
    </lineage>
</organism>
<evidence type="ECO:0000256" key="1">
    <source>
        <dbReference type="ARBA" id="ARBA00022500"/>
    </source>
</evidence>
<keyword evidence="4" id="KW-1185">Reference proteome</keyword>
<sequence length="201" mass="22199">MNTISPELNSSLLEQLFSAATHDASTAMCRWTNGQITLTLDEIAEMPLEEVSTNLDLGDDLLTMVALTLQGELGGTMLLTFDEENGRSLAASLLNRPRATTPEWNELERSALNETGNILGCAYMNALTRFLDAELIPSPPYFLQDFGASVLQQALMTQALTCDTATICRTTFRREDQALDWNVLFLPTQGLRDRLMNCTTA</sequence>